<feature type="transmembrane region" description="Helical" evidence="1">
    <location>
        <begin position="82"/>
        <end position="103"/>
    </location>
</feature>
<dbReference type="AlphaFoldDB" id="A0A1M5DM38"/>
<evidence type="ECO:0000313" key="2">
    <source>
        <dbReference type="EMBL" id="SHF68069.1"/>
    </source>
</evidence>
<dbReference type="RefSeq" id="WP_072876929.1">
    <property type="nucleotide sequence ID" value="NZ_FQVT01000002.1"/>
</dbReference>
<evidence type="ECO:0000256" key="1">
    <source>
        <dbReference type="SAM" id="Phobius"/>
    </source>
</evidence>
<name>A0A1M5DM38_SALEC</name>
<keyword evidence="1" id="KW-0472">Membrane</keyword>
<gene>
    <name evidence="2" type="ORF">SAMN05444483_10224</name>
</gene>
<keyword evidence="3" id="KW-1185">Reference proteome</keyword>
<reference evidence="3" key="1">
    <citation type="submission" date="2016-11" db="EMBL/GenBank/DDBJ databases">
        <authorList>
            <person name="Varghese N."/>
            <person name="Submissions S."/>
        </authorList>
    </citation>
    <scope>NUCLEOTIDE SEQUENCE [LARGE SCALE GENOMIC DNA]</scope>
    <source>
        <strain evidence="3">DSM 24579</strain>
    </source>
</reference>
<dbReference type="InterPro" id="IPR046617">
    <property type="entry name" value="DUF6730"/>
</dbReference>
<keyword evidence="1" id="KW-1133">Transmembrane helix</keyword>
<dbReference type="STRING" id="1073325.SAMN05444483_10224"/>
<dbReference type="Pfam" id="PF20503">
    <property type="entry name" value="DUF6730"/>
    <property type="match status" value="1"/>
</dbReference>
<protein>
    <submittedName>
        <fullName evidence="2">Uncharacterized protein</fullName>
    </submittedName>
</protein>
<dbReference type="EMBL" id="FQVT01000002">
    <property type="protein sequence ID" value="SHF68069.1"/>
    <property type="molecule type" value="Genomic_DNA"/>
</dbReference>
<organism evidence="2 3">
    <name type="scientific">Salegentibacter echinorum</name>
    <dbReference type="NCBI Taxonomy" id="1073325"/>
    <lineage>
        <taxon>Bacteria</taxon>
        <taxon>Pseudomonadati</taxon>
        <taxon>Bacteroidota</taxon>
        <taxon>Flavobacteriia</taxon>
        <taxon>Flavobacteriales</taxon>
        <taxon>Flavobacteriaceae</taxon>
        <taxon>Salegentibacter</taxon>
    </lineage>
</organism>
<dbReference type="OrthoDB" id="1449890at2"/>
<sequence>MKKLDEIMELMTDEMADFKTAILKLQLLSKQLGHLSIPISTEALENKLNIFLEKQEAKNEVQQDVLKSIDKKLKHARLLPNYIFYLFGILGTLALGLLGYFGYATKTAKQEQFEVYQIMQNQESRYQEYFSENPKTKDDYCQWLETKNQDLY</sequence>
<dbReference type="Proteomes" id="UP000183945">
    <property type="component" value="Unassembled WGS sequence"/>
</dbReference>
<keyword evidence="1" id="KW-0812">Transmembrane</keyword>
<evidence type="ECO:0000313" key="3">
    <source>
        <dbReference type="Proteomes" id="UP000183945"/>
    </source>
</evidence>
<accession>A0A1M5DM38</accession>
<proteinExistence type="predicted"/>